<dbReference type="RefSeq" id="WP_153236306.1">
    <property type="nucleotide sequence ID" value="NZ_WINI01000014.1"/>
</dbReference>
<dbReference type="Proteomes" id="UP000451565">
    <property type="component" value="Unassembled WGS sequence"/>
</dbReference>
<evidence type="ECO:0000313" key="3">
    <source>
        <dbReference type="Proteomes" id="UP000451565"/>
    </source>
</evidence>
<keyword evidence="3" id="KW-1185">Reference proteome</keyword>
<proteinExistence type="predicted"/>
<organism evidence="2 3">
    <name type="scientific">Glaciimonas soli</name>
    <dbReference type="NCBI Taxonomy" id="2590999"/>
    <lineage>
        <taxon>Bacteria</taxon>
        <taxon>Pseudomonadati</taxon>
        <taxon>Pseudomonadota</taxon>
        <taxon>Betaproteobacteria</taxon>
        <taxon>Burkholderiales</taxon>
        <taxon>Oxalobacteraceae</taxon>
        <taxon>Glaciimonas</taxon>
    </lineage>
</organism>
<dbReference type="PANTHER" id="PTHR35870">
    <property type="entry name" value="PROTEIN, PUTATIVE (AFU_ORTHOLOGUE AFUA_5G03330)-RELATED"/>
    <property type="match status" value="1"/>
</dbReference>
<protein>
    <submittedName>
        <fullName evidence="2">DUF4243 domain-containing protein</fullName>
    </submittedName>
</protein>
<dbReference type="PANTHER" id="PTHR35870:SF1">
    <property type="entry name" value="PROTEIN, PUTATIVE (AFU_ORTHOLOGUE AFUA_5G03330)-RELATED"/>
    <property type="match status" value="1"/>
</dbReference>
<evidence type="ECO:0000256" key="1">
    <source>
        <dbReference type="ARBA" id="ARBA00023002"/>
    </source>
</evidence>
<dbReference type="OrthoDB" id="6457937at2"/>
<accession>A0A843YYX8</accession>
<keyword evidence="1" id="KW-0560">Oxidoreductase</keyword>
<evidence type="ECO:0000313" key="2">
    <source>
        <dbReference type="EMBL" id="MQR02678.1"/>
    </source>
</evidence>
<comment type="caution">
    <text evidence="2">The sequence shown here is derived from an EMBL/GenBank/DDBJ whole genome shotgun (WGS) entry which is preliminary data.</text>
</comment>
<dbReference type="EMBL" id="WINI01000014">
    <property type="protein sequence ID" value="MQR02678.1"/>
    <property type="molecule type" value="Genomic_DNA"/>
</dbReference>
<gene>
    <name evidence="2" type="ORF">GEV47_18530</name>
</gene>
<name>A0A843YYX8_9BURK</name>
<dbReference type="GO" id="GO:0016491">
    <property type="term" value="F:oxidoreductase activity"/>
    <property type="evidence" value="ECO:0007669"/>
    <property type="project" value="UniProtKB-KW"/>
</dbReference>
<dbReference type="Pfam" id="PF14027">
    <property type="entry name" value="Questin_oxidase"/>
    <property type="match status" value="1"/>
</dbReference>
<reference evidence="2 3" key="1">
    <citation type="submission" date="2019-10" db="EMBL/GenBank/DDBJ databases">
        <title>Glaciimonas soli sp. nov., a psychrophilic bacterium isolated from the forest soil of a high elevation mountain in Taiwan.</title>
        <authorList>
            <person name="Wang L.-T."/>
            <person name="Shieh W.Y."/>
        </authorList>
    </citation>
    <scope>NUCLEOTIDE SEQUENCE [LARGE SCALE GENOMIC DNA]</scope>
    <source>
        <strain evidence="2 3">GS1</strain>
    </source>
</reference>
<dbReference type="AlphaFoldDB" id="A0A843YYX8"/>
<sequence length="347" mass="38099">MNKSHANATLQQLLTANKNFALNAKGTTNHCPMALCALASLGASSERLQEFFTMWQQQFAITVPTSFEHAIKVNRDNWHSHLGNPAAFSALSTYFEQWISDSEVDAVLVDFFKRIPFAPASGAFHGVIRLGYGLEAEHPGEIAAGLAALVCQHLPINISLEQPVSAVSVQDGLSALSRGMQGFVFKGDWIVTRLLAAAADSRFNALLLAPSYNGDLLSDMARAAIALYWQSNDFIALHIVTGLYATRRIFEHLPKYVGNQLLPDLWLGFCVAYASIGAPPLTLKHVMPISENDSAAWSHLHALAITSDNDHVIKMVYTCWREAQHASPPSPLYFAAAARLVQWKNER</sequence>
<dbReference type="InterPro" id="IPR025337">
    <property type="entry name" value="Questin_oxidase-like"/>
</dbReference>